<feature type="compositionally biased region" description="Basic and acidic residues" evidence="1">
    <location>
        <begin position="85"/>
        <end position="94"/>
    </location>
</feature>
<comment type="caution">
    <text evidence="2">The sequence shown here is derived from an EMBL/GenBank/DDBJ whole genome shotgun (WGS) entry which is preliminary data.</text>
</comment>
<feature type="compositionally biased region" description="Basic and acidic residues" evidence="1">
    <location>
        <begin position="30"/>
        <end position="56"/>
    </location>
</feature>
<dbReference type="EMBL" id="CAJFDH010000005">
    <property type="protein sequence ID" value="CAD5223708.1"/>
    <property type="molecule type" value="Genomic_DNA"/>
</dbReference>
<dbReference type="EMBL" id="CAJFCW020000005">
    <property type="protein sequence ID" value="CAG9118549.1"/>
    <property type="molecule type" value="Genomic_DNA"/>
</dbReference>
<evidence type="ECO:0000313" key="2">
    <source>
        <dbReference type="EMBL" id="CAD5223708.1"/>
    </source>
</evidence>
<gene>
    <name evidence="2" type="ORF">BOKJ2_LOCUS10478</name>
</gene>
<feature type="compositionally biased region" description="Basic and acidic residues" evidence="1">
    <location>
        <begin position="146"/>
        <end position="162"/>
    </location>
</feature>
<proteinExistence type="predicted"/>
<organism evidence="2 3">
    <name type="scientific">Bursaphelenchus okinawaensis</name>
    <dbReference type="NCBI Taxonomy" id="465554"/>
    <lineage>
        <taxon>Eukaryota</taxon>
        <taxon>Metazoa</taxon>
        <taxon>Ecdysozoa</taxon>
        <taxon>Nematoda</taxon>
        <taxon>Chromadorea</taxon>
        <taxon>Rhabditida</taxon>
        <taxon>Tylenchina</taxon>
        <taxon>Tylenchomorpha</taxon>
        <taxon>Aphelenchoidea</taxon>
        <taxon>Aphelenchoididae</taxon>
        <taxon>Bursaphelenchus</taxon>
    </lineage>
</organism>
<dbReference type="AlphaFoldDB" id="A0A811L8U5"/>
<protein>
    <submittedName>
        <fullName evidence="2">Uncharacterized protein</fullName>
    </submittedName>
</protein>
<feature type="region of interest" description="Disordered" evidence="1">
    <location>
        <begin position="1"/>
        <end position="162"/>
    </location>
</feature>
<accession>A0A811L8U5</accession>
<evidence type="ECO:0000313" key="3">
    <source>
        <dbReference type="Proteomes" id="UP000614601"/>
    </source>
</evidence>
<evidence type="ECO:0000256" key="1">
    <source>
        <dbReference type="SAM" id="MobiDB-lite"/>
    </source>
</evidence>
<dbReference type="Proteomes" id="UP000783686">
    <property type="component" value="Unassembled WGS sequence"/>
</dbReference>
<dbReference type="Proteomes" id="UP000614601">
    <property type="component" value="Unassembled WGS sequence"/>
</dbReference>
<reference evidence="2" key="1">
    <citation type="submission" date="2020-09" db="EMBL/GenBank/DDBJ databases">
        <authorList>
            <person name="Kikuchi T."/>
        </authorList>
    </citation>
    <scope>NUCLEOTIDE SEQUENCE</scope>
    <source>
        <strain evidence="2">SH1</strain>
    </source>
</reference>
<name>A0A811L8U5_9BILA</name>
<feature type="compositionally biased region" description="Basic and acidic residues" evidence="1">
    <location>
        <begin position="69"/>
        <end position="79"/>
    </location>
</feature>
<sequence>MVTCAKSKTPPKNCENSMKGKLAKGAKASDPPKDAKSEHAAAKKQNEAAKPNDEAKQSNQQPGGNKGEPVGEAKREKTKIITLDHQIDEKHDETGDQPQTQETLDSENSDQKQVGVEKTQDVEEDDAAQKTQTSEKSGKVKNSVKKARDVDKSLVEKTQDVE</sequence>
<keyword evidence="3" id="KW-1185">Reference proteome</keyword>